<dbReference type="Gene3D" id="3.40.190.10">
    <property type="entry name" value="Periplasmic binding protein-like II"/>
    <property type="match status" value="2"/>
</dbReference>
<proteinExistence type="predicted"/>
<dbReference type="PANTHER" id="PTHR30632">
    <property type="entry name" value="MOLYBDATE-BINDING PERIPLASMIC PROTEIN"/>
    <property type="match status" value="1"/>
</dbReference>
<protein>
    <submittedName>
        <fullName evidence="1">Aconitate isomerase</fullName>
        <ecNumber evidence="1">5.3.3.7</ecNumber>
    </submittedName>
</protein>
<evidence type="ECO:0000313" key="2">
    <source>
        <dbReference type="Proteomes" id="UP000328092"/>
    </source>
</evidence>
<dbReference type="GO" id="GO:0030973">
    <property type="term" value="F:molybdate ion binding"/>
    <property type="evidence" value="ECO:0007669"/>
    <property type="project" value="TreeGrafter"/>
</dbReference>
<evidence type="ECO:0000313" key="1">
    <source>
        <dbReference type="EMBL" id="VIO73206.1"/>
    </source>
</evidence>
<gene>
    <name evidence="1" type="primary">ais_3</name>
    <name evidence="1" type="ORF">CI1B_48110</name>
</gene>
<sequence>MATRQILAELSRAFQNKTGHMVAIESVGGVDAAKRVRAGETFDIVVLADDVMTQLDADGFLRPGSRAGFAKSAMAVAVGAQANRPDLSNEASLQAAVLAARSIGYSTGPSGTHLLDLLRRWGIEQTVSDRLVKASPGVPVGTLVARGEAELGFQQLSEFLDVPGIAVAGPLPPEVQSTTLFACGVCATASNAAGAHDLIRHLTSAEADASKRRYGMEPA</sequence>
<comment type="caution">
    <text evidence="1">The sequence shown here is derived from an EMBL/GenBank/DDBJ whole genome shotgun (WGS) entry which is preliminary data.</text>
</comment>
<dbReference type="Pfam" id="PF13531">
    <property type="entry name" value="SBP_bac_11"/>
    <property type="match status" value="1"/>
</dbReference>
<dbReference type="EMBL" id="CAADFC020000016">
    <property type="protein sequence ID" value="VIO73206.1"/>
    <property type="molecule type" value="Genomic_DNA"/>
</dbReference>
<organism evidence="1 2">
    <name type="scientific">Bradyrhizobium ivorense</name>
    <dbReference type="NCBI Taxonomy" id="2511166"/>
    <lineage>
        <taxon>Bacteria</taxon>
        <taxon>Pseudomonadati</taxon>
        <taxon>Pseudomonadota</taxon>
        <taxon>Alphaproteobacteria</taxon>
        <taxon>Hyphomicrobiales</taxon>
        <taxon>Nitrobacteraceae</taxon>
        <taxon>Bradyrhizobium</taxon>
    </lineage>
</organism>
<keyword evidence="2" id="KW-1185">Reference proteome</keyword>
<dbReference type="Proteomes" id="UP000328092">
    <property type="component" value="Unassembled WGS sequence"/>
</dbReference>
<keyword evidence="1" id="KW-0413">Isomerase</keyword>
<dbReference type="GO" id="GO:0015689">
    <property type="term" value="P:molybdate ion transport"/>
    <property type="evidence" value="ECO:0007669"/>
    <property type="project" value="TreeGrafter"/>
</dbReference>
<dbReference type="GO" id="GO:0047614">
    <property type="term" value="F:aconitate delta-isomerase activity"/>
    <property type="evidence" value="ECO:0007669"/>
    <property type="project" value="UniProtKB-EC"/>
</dbReference>
<dbReference type="SUPFAM" id="SSF53850">
    <property type="entry name" value="Periplasmic binding protein-like II"/>
    <property type="match status" value="1"/>
</dbReference>
<dbReference type="InterPro" id="IPR050682">
    <property type="entry name" value="ModA/WtpA"/>
</dbReference>
<accession>A0A508TFF2</accession>
<dbReference type="AlphaFoldDB" id="A0A508TFF2"/>
<dbReference type="EC" id="5.3.3.7" evidence="1"/>
<name>A0A508TFF2_9BRAD</name>
<reference evidence="1" key="1">
    <citation type="submission" date="2019-02" db="EMBL/GenBank/DDBJ databases">
        <authorList>
            <person name="Pothier F.J."/>
        </authorList>
    </citation>
    <scope>NUCLEOTIDE SEQUENCE</scope>
    <source>
        <strain evidence="1">CI-1B</strain>
    </source>
</reference>
<dbReference type="PANTHER" id="PTHR30632:SF11">
    <property type="entry name" value="BLR4797 PROTEIN"/>
    <property type="match status" value="1"/>
</dbReference>